<comment type="caution">
    <text evidence="1">The sequence shown here is derived from an EMBL/GenBank/DDBJ whole genome shotgun (WGS) entry which is preliminary data.</text>
</comment>
<protein>
    <submittedName>
        <fullName evidence="1">Uncharacterized protein</fullName>
    </submittedName>
</protein>
<gene>
    <name evidence="1" type="ORF">HMPREF0647_02280</name>
</gene>
<name>A0A096BS17_9BACT</name>
<evidence type="ECO:0000313" key="2">
    <source>
        <dbReference type="Proteomes" id="UP000029525"/>
    </source>
</evidence>
<dbReference type="EMBL" id="JRNQ01000013">
    <property type="protein sequence ID" value="KGF45487.1"/>
    <property type="molecule type" value="Genomic_DNA"/>
</dbReference>
<accession>A0A096BS17</accession>
<evidence type="ECO:0000313" key="1">
    <source>
        <dbReference type="EMBL" id="KGF45487.1"/>
    </source>
</evidence>
<dbReference type="AlphaFoldDB" id="A0A096BS17"/>
<sequence length="68" mass="8155">MDKKLILMKIFFLFSFAEKEKKYIFATELLLLTIHKQSSSKKIMTNILAKMFCEKYVLKRAYNISQQK</sequence>
<organism evidence="1 2">
    <name type="scientific">Prevotella bivia DNF00320</name>
    <dbReference type="NCBI Taxonomy" id="1401068"/>
    <lineage>
        <taxon>Bacteria</taxon>
        <taxon>Pseudomonadati</taxon>
        <taxon>Bacteroidota</taxon>
        <taxon>Bacteroidia</taxon>
        <taxon>Bacteroidales</taxon>
        <taxon>Prevotellaceae</taxon>
        <taxon>Prevotella</taxon>
    </lineage>
</organism>
<reference evidence="1 2" key="1">
    <citation type="submission" date="2014-07" db="EMBL/GenBank/DDBJ databases">
        <authorList>
            <person name="McCorrison J."/>
            <person name="Sanka R."/>
            <person name="Torralba M."/>
            <person name="Gillis M."/>
            <person name="Haft D.H."/>
            <person name="Methe B."/>
            <person name="Sutton G."/>
            <person name="Nelson K.E."/>
        </authorList>
    </citation>
    <scope>NUCLEOTIDE SEQUENCE [LARGE SCALE GENOMIC DNA]</scope>
    <source>
        <strain evidence="1 2">DNF00320</strain>
    </source>
</reference>
<dbReference type="Proteomes" id="UP000029525">
    <property type="component" value="Unassembled WGS sequence"/>
</dbReference>
<proteinExistence type="predicted"/>